<dbReference type="Proteomes" id="UP000028542">
    <property type="component" value="Unassembled WGS sequence"/>
</dbReference>
<evidence type="ECO:0000256" key="1">
    <source>
        <dbReference type="SAM" id="Phobius"/>
    </source>
</evidence>
<dbReference type="STRING" id="318464.IO99_18190"/>
<name>A0A084J7C0_9CLOT</name>
<protein>
    <submittedName>
        <fullName evidence="2">Uncharacterized protein</fullName>
    </submittedName>
</protein>
<keyword evidence="1" id="KW-1133">Transmembrane helix</keyword>
<comment type="caution">
    <text evidence="2">The sequence shown here is derived from an EMBL/GenBank/DDBJ whole genome shotgun (WGS) entry which is preliminary data.</text>
</comment>
<keyword evidence="1" id="KW-0812">Transmembrane</keyword>
<keyword evidence="3" id="KW-1185">Reference proteome</keyword>
<evidence type="ECO:0000313" key="3">
    <source>
        <dbReference type="Proteomes" id="UP000028542"/>
    </source>
</evidence>
<gene>
    <name evidence="2" type="ORF">IO99_18190</name>
</gene>
<reference evidence="2 3" key="1">
    <citation type="submission" date="2014-07" db="EMBL/GenBank/DDBJ databases">
        <title>Draft genome of Clostridium sulfidigenes 113A isolated from sediments associated with methane hydrate from Krishna Godavari basin.</title>
        <authorList>
            <person name="Honkalas V.S."/>
            <person name="Dabir A.P."/>
            <person name="Arora P."/>
            <person name="Dhakephalkar P.K."/>
        </authorList>
    </citation>
    <scope>NUCLEOTIDE SEQUENCE [LARGE SCALE GENOMIC DNA]</scope>
    <source>
        <strain evidence="2 3">113A</strain>
    </source>
</reference>
<dbReference type="EMBL" id="JPMD01000056">
    <property type="protein sequence ID" value="KEZ84854.1"/>
    <property type="molecule type" value="Genomic_DNA"/>
</dbReference>
<accession>A0A084J7C0</accession>
<keyword evidence="1" id="KW-0472">Membrane</keyword>
<dbReference type="AlphaFoldDB" id="A0A084J7C0"/>
<organism evidence="2 3">
    <name type="scientific">Clostridium sulfidigenes</name>
    <dbReference type="NCBI Taxonomy" id="318464"/>
    <lineage>
        <taxon>Bacteria</taxon>
        <taxon>Bacillati</taxon>
        <taxon>Bacillota</taxon>
        <taxon>Clostridia</taxon>
        <taxon>Eubacteriales</taxon>
        <taxon>Clostridiaceae</taxon>
        <taxon>Clostridium</taxon>
    </lineage>
</organism>
<feature type="transmembrane region" description="Helical" evidence="1">
    <location>
        <begin position="58"/>
        <end position="80"/>
    </location>
</feature>
<feature type="transmembrane region" description="Helical" evidence="1">
    <location>
        <begin position="6"/>
        <end position="25"/>
    </location>
</feature>
<dbReference type="RefSeq" id="WP_035135709.1">
    <property type="nucleotide sequence ID" value="NZ_JPMD01000056.1"/>
</dbReference>
<evidence type="ECO:0000313" key="2">
    <source>
        <dbReference type="EMBL" id="KEZ84854.1"/>
    </source>
</evidence>
<sequence>MRDILILFFYPLSIMFYCIAIWGYIRHIKVSKKLKKQNDTDIDSKETVSKETLDELKVAIRLILIGSLTPIVLGIIRVLILNE</sequence>
<proteinExistence type="predicted"/>